<accession>A0A1G7DHN3</accession>
<protein>
    <recommendedName>
        <fullName evidence="3">Heat induced stress protein YflT</fullName>
    </recommendedName>
</protein>
<reference evidence="2" key="1">
    <citation type="submission" date="2016-10" db="EMBL/GenBank/DDBJ databases">
        <authorList>
            <person name="Varghese N."/>
            <person name="Submissions S."/>
        </authorList>
    </citation>
    <scope>NUCLEOTIDE SEQUENCE [LARGE SCALE GENOMIC DNA]</scope>
    <source>
        <strain evidence="2">DSM 25329</strain>
    </source>
</reference>
<dbReference type="Proteomes" id="UP000198748">
    <property type="component" value="Unassembled WGS sequence"/>
</dbReference>
<dbReference type="STRING" id="659014.SAMN04487996_105243"/>
<dbReference type="PANTHER" id="PTHR36109">
    <property type="entry name" value="MEMBRANE PROTEIN-RELATED"/>
    <property type="match status" value="1"/>
</dbReference>
<sequence length="183" mass="19244">METTIEYNYPSLVNAAFSNRSDAQKAYDELMYRGYKPDEINVIISDETHRIHHEEIGQEKPAHTTMENAGIGSAIGGTAGAIAGALIAIGSTVIIPGLGIAVAGPLLAALTGAGAGGLTGGIVGALHGRGVPKEHAEAFETSIRAGETIISFTPKTIEDRMEIIEAWNKYGARQLHGNETYNA</sequence>
<keyword evidence="2" id="KW-1185">Reference proteome</keyword>
<evidence type="ECO:0008006" key="3">
    <source>
        <dbReference type="Google" id="ProtNLM"/>
    </source>
</evidence>
<dbReference type="PANTHER" id="PTHR36109:SF2">
    <property type="entry name" value="MEMBRANE PROTEIN"/>
    <property type="match status" value="1"/>
</dbReference>
<evidence type="ECO:0000313" key="1">
    <source>
        <dbReference type="EMBL" id="SDE51052.1"/>
    </source>
</evidence>
<evidence type="ECO:0000313" key="2">
    <source>
        <dbReference type="Proteomes" id="UP000198748"/>
    </source>
</evidence>
<dbReference type="RefSeq" id="WP_090148794.1">
    <property type="nucleotide sequence ID" value="NZ_FNAN01000005.1"/>
</dbReference>
<name>A0A1G7DHN3_9BACT</name>
<gene>
    <name evidence="1" type="ORF">SAMN04487996_105243</name>
</gene>
<dbReference type="InterPro" id="IPR052948">
    <property type="entry name" value="Low_temp-induced_all0457"/>
</dbReference>
<dbReference type="EMBL" id="FNAN01000005">
    <property type="protein sequence ID" value="SDE51052.1"/>
    <property type="molecule type" value="Genomic_DNA"/>
</dbReference>
<proteinExistence type="predicted"/>
<dbReference type="OrthoDB" id="282393at2"/>
<organism evidence="1 2">
    <name type="scientific">Dyadobacter soli</name>
    <dbReference type="NCBI Taxonomy" id="659014"/>
    <lineage>
        <taxon>Bacteria</taxon>
        <taxon>Pseudomonadati</taxon>
        <taxon>Bacteroidota</taxon>
        <taxon>Cytophagia</taxon>
        <taxon>Cytophagales</taxon>
        <taxon>Spirosomataceae</taxon>
        <taxon>Dyadobacter</taxon>
    </lineage>
</organism>
<dbReference type="AlphaFoldDB" id="A0A1G7DHN3"/>